<dbReference type="SUPFAM" id="SSF109604">
    <property type="entry name" value="HD-domain/PDEase-like"/>
    <property type="match status" value="1"/>
</dbReference>
<dbReference type="SMART" id="SM00471">
    <property type="entry name" value="HDc"/>
    <property type="match status" value="1"/>
</dbReference>
<evidence type="ECO:0000259" key="1">
    <source>
        <dbReference type="SMART" id="SM00471"/>
    </source>
</evidence>
<reference evidence="2 3" key="1">
    <citation type="submission" date="2019-01" db="EMBL/GenBank/DDBJ databases">
        <title>Lacunisphaera sp. strain TWA-58.</title>
        <authorList>
            <person name="Chen W.-M."/>
        </authorList>
    </citation>
    <scope>NUCLEOTIDE SEQUENCE [LARGE SCALE GENOMIC DNA]</scope>
    <source>
        <strain evidence="2 3">TWA-58</strain>
    </source>
</reference>
<dbReference type="AlphaFoldDB" id="A0A4V1M6T2"/>
<protein>
    <recommendedName>
        <fullName evidence="1">HD/PDEase domain-containing protein</fullName>
    </recommendedName>
</protein>
<proteinExistence type="predicted"/>
<gene>
    <name evidence="2" type="ORF">ESB00_11670</name>
</gene>
<accession>A0A4V1M6T2</accession>
<evidence type="ECO:0000313" key="3">
    <source>
        <dbReference type="Proteomes" id="UP000290218"/>
    </source>
</evidence>
<dbReference type="InterPro" id="IPR003607">
    <property type="entry name" value="HD/PDEase_dom"/>
</dbReference>
<sequence>MVPPHSIDTKNPAAVVEAVKEAFAGIGAQASYPLLDRLFSDVQSMFSGEYAGYQRIDMHYHDYEHTLQATLCMVHILAGRSRTPDKPVLTKRDWELAVMAALLHDTGYLKKNDDLGGSGARYTFVHERRSCEFARDYLPRMGATATEIDDICSAIICTGPRNKISQISFRCEEARHFAFILVTADYLAQMSAPDYVDKLKALYREFQEAFDFEQIPGEKRPYHSLREMMQMTPAFWTNYVRPMLDFEAGGVHRYLTTAGQTNPYLQAVEDNIIEVRRRLQEGLV</sequence>
<dbReference type="Proteomes" id="UP000290218">
    <property type="component" value="Unassembled WGS sequence"/>
</dbReference>
<name>A0A4V1M6T2_9BACT</name>
<organism evidence="2 3">
    <name type="scientific">Oleiharenicola lentus</name>
    <dbReference type="NCBI Taxonomy" id="2508720"/>
    <lineage>
        <taxon>Bacteria</taxon>
        <taxon>Pseudomonadati</taxon>
        <taxon>Verrucomicrobiota</taxon>
        <taxon>Opitutia</taxon>
        <taxon>Opitutales</taxon>
        <taxon>Opitutaceae</taxon>
        <taxon>Oleiharenicola</taxon>
    </lineage>
</organism>
<dbReference type="CDD" id="cd00077">
    <property type="entry name" value="HDc"/>
    <property type="match status" value="1"/>
</dbReference>
<dbReference type="Gene3D" id="1.10.3210.10">
    <property type="entry name" value="Hypothetical protein af1432"/>
    <property type="match status" value="1"/>
</dbReference>
<comment type="caution">
    <text evidence="2">The sequence shown here is derived from an EMBL/GenBank/DDBJ whole genome shotgun (WGS) entry which is preliminary data.</text>
</comment>
<evidence type="ECO:0000313" key="2">
    <source>
        <dbReference type="EMBL" id="RXK56489.1"/>
    </source>
</evidence>
<feature type="domain" description="HD/PDEase" evidence="1">
    <location>
        <begin position="58"/>
        <end position="199"/>
    </location>
</feature>
<keyword evidence="3" id="KW-1185">Reference proteome</keyword>
<dbReference type="EMBL" id="SDHX01000001">
    <property type="protein sequence ID" value="RXK56489.1"/>
    <property type="molecule type" value="Genomic_DNA"/>
</dbReference>
<dbReference type="OrthoDB" id="188290at2"/>
<dbReference type="RefSeq" id="WP_129047857.1">
    <property type="nucleotide sequence ID" value="NZ_SDHX01000001.1"/>
</dbReference>